<feature type="binding site" evidence="5">
    <location>
        <position position="40"/>
    </location>
    <ligand>
        <name>AMP</name>
        <dbReference type="ChEBI" id="CHEBI:456215"/>
    </ligand>
</feature>
<evidence type="ECO:0000256" key="7">
    <source>
        <dbReference type="RuleBase" id="RU003331"/>
    </source>
</evidence>
<feature type="region of interest" description="NMP" evidence="5">
    <location>
        <begin position="34"/>
        <end position="63"/>
    </location>
</feature>
<feature type="binding site" evidence="5">
    <location>
        <position position="204"/>
    </location>
    <ligand>
        <name>ATP</name>
        <dbReference type="ChEBI" id="CHEBI:30616"/>
    </ligand>
</feature>
<comment type="pathway">
    <text evidence="5">Purine metabolism; AMP biosynthesis via salvage pathway; AMP from ADP: step 1/1.</text>
</comment>
<protein>
    <recommendedName>
        <fullName evidence="5 7">Adenylate kinase</fullName>
        <shortName evidence="5">AK</shortName>
        <ecNumber evidence="5 7">2.7.4.3</ecNumber>
    </recommendedName>
    <alternativeName>
        <fullName evidence="5">ATP-AMP transphosphorylase</fullName>
    </alternativeName>
    <alternativeName>
        <fullName evidence="5">ATP:AMP phosphotransferase</fullName>
    </alternativeName>
    <alternativeName>
        <fullName evidence="5">Adenylate monophosphate kinase</fullName>
    </alternativeName>
</protein>
<comment type="similarity">
    <text evidence="5 6">Belongs to the adenylate kinase family.</text>
</comment>
<dbReference type="InterPro" id="IPR007862">
    <property type="entry name" value="Adenylate_kinase_lid-dom"/>
</dbReference>
<dbReference type="InterPro" id="IPR006259">
    <property type="entry name" value="Adenyl_kin_sub"/>
</dbReference>
<dbReference type="HAMAP" id="MF_00235">
    <property type="entry name" value="Adenylate_kinase_Adk"/>
    <property type="match status" value="1"/>
</dbReference>
<dbReference type="GO" id="GO:0044209">
    <property type="term" value="P:AMP salvage"/>
    <property type="evidence" value="ECO:0007669"/>
    <property type="project" value="UniProtKB-UniRule"/>
</dbReference>
<dbReference type="InterPro" id="IPR033690">
    <property type="entry name" value="Adenylat_kinase_CS"/>
</dbReference>
<keyword evidence="4 5" id="KW-0418">Kinase</keyword>
<accession>A0A4V6AWU6</accession>
<keyword evidence="3 5" id="KW-0547">Nucleotide-binding</keyword>
<dbReference type="Gene3D" id="3.40.50.300">
    <property type="entry name" value="P-loop containing nucleotide triphosphate hydrolases"/>
    <property type="match status" value="1"/>
</dbReference>
<comment type="catalytic activity">
    <reaction evidence="5 7">
        <text>AMP + ATP = 2 ADP</text>
        <dbReference type="Rhea" id="RHEA:12973"/>
        <dbReference type="ChEBI" id="CHEBI:30616"/>
        <dbReference type="ChEBI" id="CHEBI:456215"/>
        <dbReference type="ChEBI" id="CHEBI:456216"/>
        <dbReference type="EC" id="2.7.4.3"/>
    </reaction>
</comment>
<feature type="binding site" evidence="5">
    <location>
        <position position="176"/>
    </location>
    <ligand>
        <name>AMP</name>
        <dbReference type="ChEBI" id="CHEBI:456215"/>
    </ligand>
</feature>
<organism evidence="9 10">
    <name type="scientific">Streptomyces lasalocidi</name>
    <name type="common">Streptomyces lasaliensis</name>
    <dbReference type="NCBI Taxonomy" id="324833"/>
    <lineage>
        <taxon>Bacteria</taxon>
        <taxon>Bacillati</taxon>
        <taxon>Actinomycetota</taxon>
        <taxon>Actinomycetes</taxon>
        <taxon>Kitasatosporales</taxon>
        <taxon>Streptomycetaceae</taxon>
        <taxon>Streptomyces</taxon>
    </lineage>
</organism>
<evidence type="ECO:0000259" key="8">
    <source>
        <dbReference type="Pfam" id="PF05191"/>
    </source>
</evidence>
<dbReference type="GO" id="GO:0004017">
    <property type="term" value="F:AMP kinase activity"/>
    <property type="evidence" value="ECO:0007669"/>
    <property type="project" value="UniProtKB-UniRule"/>
</dbReference>
<dbReference type="Pfam" id="PF05191">
    <property type="entry name" value="ADK_lid"/>
    <property type="match status" value="1"/>
</dbReference>
<dbReference type="PANTHER" id="PTHR23359">
    <property type="entry name" value="NUCLEOTIDE KINASE"/>
    <property type="match status" value="1"/>
</dbReference>
<dbReference type="Proteomes" id="UP000305929">
    <property type="component" value="Unassembled WGS sequence"/>
</dbReference>
<comment type="subunit">
    <text evidence="5 7">Monomer.</text>
</comment>
<dbReference type="InterPro" id="IPR027417">
    <property type="entry name" value="P-loop_NTPase"/>
</dbReference>
<reference evidence="9 10" key="1">
    <citation type="submission" date="2019-04" db="EMBL/GenBank/DDBJ databases">
        <title>Streptomyces lasaliensis sp. nov., an Actinomycete isolated from soil which produces the polyether antibiotic lasalocid.</title>
        <authorList>
            <person name="Erwin G."/>
            <person name="Haber C."/>
        </authorList>
    </citation>
    <scope>NUCLEOTIDE SEQUENCE [LARGE SCALE GENOMIC DNA]</scope>
    <source>
        <strain evidence="9 10">X-537</strain>
    </source>
</reference>
<keyword evidence="1 5" id="KW-0808">Transferase</keyword>
<evidence type="ECO:0000313" key="9">
    <source>
        <dbReference type="EMBL" id="TKT05263.1"/>
    </source>
</evidence>
<dbReference type="SUPFAM" id="SSF57774">
    <property type="entry name" value="Microbial and mitochondrial ADK, insert 'zinc finger' domain"/>
    <property type="match status" value="1"/>
</dbReference>
<keyword evidence="5" id="KW-0963">Cytoplasm</keyword>
<evidence type="ECO:0000313" key="10">
    <source>
        <dbReference type="Proteomes" id="UP000305929"/>
    </source>
</evidence>
<name>A0A4V6AWU6_STRLS</name>
<evidence type="ECO:0000256" key="2">
    <source>
        <dbReference type="ARBA" id="ARBA00022727"/>
    </source>
</evidence>
<dbReference type="Pfam" id="PF00406">
    <property type="entry name" value="ADK"/>
    <property type="match status" value="1"/>
</dbReference>
<comment type="subcellular location">
    <subcellularLocation>
        <location evidence="5 7">Cytoplasm</location>
    </subcellularLocation>
</comment>
<keyword evidence="5 7" id="KW-0067">ATP-binding</keyword>
<comment type="caution">
    <text evidence="5">Lacks conserved residue(s) required for the propagation of feature annotation.</text>
</comment>
<feature type="binding site" evidence="5">
    <location>
        <position position="165"/>
    </location>
    <ligand>
        <name>AMP</name>
        <dbReference type="ChEBI" id="CHEBI:456215"/>
    </ligand>
</feature>
<evidence type="ECO:0000256" key="1">
    <source>
        <dbReference type="ARBA" id="ARBA00022679"/>
    </source>
</evidence>
<dbReference type="OrthoDB" id="9805030at2"/>
<evidence type="ECO:0000256" key="3">
    <source>
        <dbReference type="ARBA" id="ARBA00022741"/>
    </source>
</evidence>
<feature type="binding site" evidence="5">
    <location>
        <position position="96"/>
    </location>
    <ligand>
        <name>AMP</name>
        <dbReference type="ChEBI" id="CHEBI:456215"/>
    </ligand>
</feature>
<evidence type="ECO:0000256" key="6">
    <source>
        <dbReference type="RuleBase" id="RU003330"/>
    </source>
</evidence>
<evidence type="ECO:0000256" key="4">
    <source>
        <dbReference type="ARBA" id="ARBA00022777"/>
    </source>
</evidence>
<evidence type="ECO:0000256" key="5">
    <source>
        <dbReference type="HAMAP-Rule" id="MF_00235"/>
    </source>
</evidence>
<dbReference type="EMBL" id="SZNQ01000001">
    <property type="protein sequence ID" value="TKT05263.1"/>
    <property type="molecule type" value="Genomic_DNA"/>
</dbReference>
<comment type="domain">
    <text evidence="5">Consists of three domains, a large central CORE domain and two small peripheral domains, NMPbind and LID, which undergo movements during catalysis. The LID domain closes over the site of phosphoryl transfer upon ATP binding. Assembling and dissambling the active center during each catalytic cycle provides an effective means to prevent ATP hydrolysis.</text>
</comment>
<feature type="binding site" evidence="5">
    <location>
        <begin position="14"/>
        <end position="19"/>
    </location>
    <ligand>
        <name>ATP</name>
        <dbReference type="ChEBI" id="CHEBI:30616"/>
    </ligand>
</feature>
<dbReference type="InterPro" id="IPR036193">
    <property type="entry name" value="ADK_active_lid_dom_sf"/>
</dbReference>
<keyword evidence="10" id="KW-1185">Reference proteome</keyword>
<dbReference type="PRINTS" id="PR00094">
    <property type="entry name" value="ADENYLTKNASE"/>
</dbReference>
<dbReference type="AlphaFoldDB" id="A0A4V6AWU6"/>
<comment type="function">
    <text evidence="5">Catalyzes the reversible transfer of the terminal phosphate group between ATP and AMP. Plays an important role in cellular energy homeostasis and in adenine nucleotide metabolism.</text>
</comment>
<sequence>MREHCRIALVGPPGSGKGTQSVFLGKLLEVPVLHIGELFRTNIRGRTPLGQRAYEYMNRGELVPDEVTLGMLESRLQGPDTRHGFILDGIPRNRNQAEAVDELLARNSEKIDAALNFEVERDESFRRLVGRRICKNDSSHVAHIMLRPPQKPGICDICGGPLYLRDDDSRKVIAMRWDVWKTQSESVVQKYGAERRLVTVSGIGTVSSVTERAMSALNAYFG</sequence>
<proteinExistence type="inferred from homology"/>
<dbReference type="SUPFAM" id="SSF52540">
    <property type="entry name" value="P-loop containing nucleoside triphosphate hydrolases"/>
    <property type="match status" value="1"/>
</dbReference>
<dbReference type="GO" id="GO:0005524">
    <property type="term" value="F:ATP binding"/>
    <property type="evidence" value="ECO:0007669"/>
    <property type="project" value="UniProtKB-UniRule"/>
</dbReference>
<dbReference type="EC" id="2.7.4.3" evidence="5 7"/>
<dbReference type="PROSITE" id="PS00113">
    <property type="entry name" value="ADENYLATE_KINASE"/>
    <property type="match status" value="1"/>
</dbReference>
<feature type="binding site" evidence="5">
    <location>
        <position position="131"/>
    </location>
    <ligand>
        <name>ATP</name>
        <dbReference type="ChEBI" id="CHEBI:30616"/>
    </ligand>
</feature>
<dbReference type="CDD" id="cd01428">
    <property type="entry name" value="ADK"/>
    <property type="match status" value="1"/>
</dbReference>
<dbReference type="GO" id="GO:0005737">
    <property type="term" value="C:cytoplasm"/>
    <property type="evidence" value="ECO:0007669"/>
    <property type="project" value="UniProtKB-SubCell"/>
</dbReference>
<comment type="caution">
    <text evidence="9">The sequence shown here is derived from an EMBL/GenBank/DDBJ whole genome shotgun (WGS) entry which is preliminary data.</text>
</comment>
<dbReference type="UniPathway" id="UPA00588">
    <property type="reaction ID" value="UER00649"/>
</dbReference>
<dbReference type="NCBIfam" id="TIGR01351">
    <property type="entry name" value="adk"/>
    <property type="match status" value="1"/>
</dbReference>
<feature type="domain" description="Adenylate kinase active site lid" evidence="8">
    <location>
        <begin position="131"/>
        <end position="167"/>
    </location>
</feature>
<gene>
    <name evidence="5" type="primary">adk</name>
    <name evidence="9" type="ORF">E4U91_29015</name>
</gene>
<keyword evidence="2 5" id="KW-0545">Nucleotide biosynthesis</keyword>
<feature type="binding site" evidence="5">
    <location>
        <begin position="61"/>
        <end position="63"/>
    </location>
    <ligand>
        <name>AMP</name>
        <dbReference type="ChEBI" id="CHEBI:456215"/>
    </ligand>
</feature>
<dbReference type="InterPro" id="IPR000850">
    <property type="entry name" value="Adenylat/UMP-CMP_kin"/>
</dbReference>